<feature type="transmembrane region" description="Helical" evidence="1">
    <location>
        <begin position="110"/>
        <end position="130"/>
    </location>
</feature>
<evidence type="ECO:0000256" key="1">
    <source>
        <dbReference type="SAM" id="Phobius"/>
    </source>
</evidence>
<dbReference type="SUPFAM" id="SSF81343">
    <property type="entry name" value="Fumarate reductase respiratory complex transmembrane subunits"/>
    <property type="match status" value="1"/>
</dbReference>
<keyword evidence="1" id="KW-1133">Transmembrane helix</keyword>
<dbReference type="InterPro" id="IPR034804">
    <property type="entry name" value="SQR/QFR_C/D"/>
</dbReference>
<feature type="transmembrane region" description="Helical" evidence="1">
    <location>
        <begin position="20"/>
        <end position="44"/>
    </location>
</feature>
<comment type="caution">
    <text evidence="2">The sequence shown here is derived from an EMBL/GenBank/DDBJ whole genome shotgun (WGS) entry which is preliminary data.</text>
</comment>
<evidence type="ECO:0000313" key="3">
    <source>
        <dbReference type="Proteomes" id="UP000295662"/>
    </source>
</evidence>
<evidence type="ECO:0000313" key="2">
    <source>
        <dbReference type="EMBL" id="TDU63100.1"/>
    </source>
</evidence>
<dbReference type="Proteomes" id="UP000295662">
    <property type="component" value="Unassembled WGS sequence"/>
</dbReference>
<proteinExistence type="predicted"/>
<reference evidence="2 3" key="1">
    <citation type="submission" date="2019-03" db="EMBL/GenBank/DDBJ databases">
        <title>Genomic Encyclopedia of Archaeal and Bacterial Type Strains, Phase II (KMG-II): from individual species to whole genera.</title>
        <authorList>
            <person name="Goeker M."/>
        </authorList>
    </citation>
    <scope>NUCLEOTIDE SEQUENCE [LARGE SCALE GENOMIC DNA]</scope>
    <source>
        <strain evidence="2 3">ATCC 25309</strain>
    </source>
</reference>
<feature type="transmembrane region" description="Helical" evidence="1">
    <location>
        <begin position="215"/>
        <end position="235"/>
    </location>
</feature>
<dbReference type="EMBL" id="SOCA01000016">
    <property type="protein sequence ID" value="TDU63100.1"/>
    <property type="molecule type" value="Genomic_DNA"/>
</dbReference>
<name>A0A4V3FDZ1_9BACT</name>
<keyword evidence="3" id="KW-1185">Reference proteome</keyword>
<keyword evidence="1" id="KW-0472">Membrane</keyword>
<dbReference type="RefSeq" id="WP_133797479.1">
    <property type="nucleotide sequence ID" value="NZ_SOCA01000016.1"/>
</dbReference>
<dbReference type="InterPro" id="IPR011138">
    <property type="entry name" value="Cytochrome_b-558"/>
</dbReference>
<dbReference type="GO" id="GO:0016020">
    <property type="term" value="C:membrane"/>
    <property type="evidence" value="ECO:0007669"/>
    <property type="project" value="InterPro"/>
</dbReference>
<dbReference type="CDD" id="cd03498">
    <property type="entry name" value="SQR_TypeB_2_TM"/>
    <property type="match status" value="1"/>
</dbReference>
<dbReference type="AlphaFoldDB" id="A0A4V3FDZ1"/>
<protein>
    <submittedName>
        <fullName evidence="2">Succinate dehydrogenase / fumarate reductase cytochrome b subunit</fullName>
    </submittedName>
</protein>
<sequence>MSAVFDTLSRFYSSSIGKKILVALTGIILVAFILGHMIGNLLVFAGPEAINEYGHMLQTSLHGAGVWIARIGLLVAVVIHVVATIQLTVANRAARKEAYGKQKFQVSSTASRTMIWSGLTILAFIIYHLMHFTVRVGNEYNNPALYSYDLNGHSVHNVYKMVIDGFSWWPASVFYVIAMVLLCSHLGHGVASIFQTLGLTTHRTWPLIKKAGMAFALLILVGNCSIPIAILVFGYGR</sequence>
<feature type="transmembrane region" description="Helical" evidence="1">
    <location>
        <begin position="64"/>
        <end position="89"/>
    </location>
</feature>
<dbReference type="Gene3D" id="1.20.1300.10">
    <property type="entry name" value="Fumarate reductase/succinate dehydrogenase, transmembrane subunit"/>
    <property type="match status" value="1"/>
</dbReference>
<dbReference type="OrthoDB" id="9802842at2"/>
<accession>A0A4V3FDZ1</accession>
<dbReference type="NCBIfam" id="TIGR02046">
    <property type="entry name" value="sdhC_b558_fam"/>
    <property type="match status" value="1"/>
</dbReference>
<feature type="transmembrane region" description="Helical" evidence="1">
    <location>
        <begin position="173"/>
        <end position="194"/>
    </location>
</feature>
<organism evidence="2 3">
    <name type="scientific">Prosthecobacter fusiformis</name>
    <dbReference type="NCBI Taxonomy" id="48464"/>
    <lineage>
        <taxon>Bacteria</taxon>
        <taxon>Pseudomonadati</taxon>
        <taxon>Verrucomicrobiota</taxon>
        <taxon>Verrucomicrobiia</taxon>
        <taxon>Verrucomicrobiales</taxon>
        <taxon>Verrucomicrobiaceae</taxon>
        <taxon>Prosthecobacter</taxon>
    </lineage>
</organism>
<gene>
    <name evidence="2" type="ORF">EI77_04522</name>
</gene>
<keyword evidence="1" id="KW-0812">Transmembrane</keyword>